<accession>A0ACC5R9Z2</accession>
<evidence type="ECO:0000313" key="2">
    <source>
        <dbReference type="Proteomes" id="UP000616151"/>
    </source>
</evidence>
<proteinExistence type="predicted"/>
<dbReference type="Proteomes" id="UP000616151">
    <property type="component" value="Unassembled WGS sequence"/>
</dbReference>
<gene>
    <name evidence="1" type="ORF">JHL16_24045</name>
</gene>
<comment type="caution">
    <text evidence="1">The sequence shown here is derived from an EMBL/GenBank/DDBJ whole genome shotgun (WGS) entry which is preliminary data.</text>
</comment>
<name>A0ACC5R9Z2_9HYPH</name>
<reference evidence="1" key="1">
    <citation type="submission" date="2021-01" db="EMBL/GenBank/DDBJ databases">
        <authorList>
            <person name="Sun Q."/>
        </authorList>
    </citation>
    <scope>NUCLEOTIDE SEQUENCE</scope>
    <source>
        <strain evidence="1">YIM B02566</strain>
    </source>
</reference>
<keyword evidence="2" id="KW-1185">Reference proteome</keyword>
<evidence type="ECO:0000313" key="1">
    <source>
        <dbReference type="EMBL" id="MBK1869454.1"/>
    </source>
</evidence>
<protein>
    <submittedName>
        <fullName evidence="1">PIN domain-containing protein</fullName>
    </submittedName>
</protein>
<sequence>MAYRGLRRLPTADVTGYEPHIPQLTLPDPDDRHVLAAAIAAGASRIVTWNLADFPAAVLAPHNVVAQNPDDFLMGLYVAAPDVTIAVAANARRNLRRTTSAVADFIAALERQRLAHFSAVLSARADEL</sequence>
<dbReference type="EMBL" id="JAENHL010000008">
    <property type="protein sequence ID" value="MBK1869454.1"/>
    <property type="molecule type" value="Genomic_DNA"/>
</dbReference>
<organism evidence="1 2">
    <name type="scientific">Taklimakanibacter albus</name>
    <dbReference type="NCBI Taxonomy" id="2800327"/>
    <lineage>
        <taxon>Bacteria</taxon>
        <taxon>Pseudomonadati</taxon>
        <taxon>Pseudomonadota</taxon>
        <taxon>Alphaproteobacteria</taxon>
        <taxon>Hyphomicrobiales</taxon>
        <taxon>Aestuariivirgaceae</taxon>
        <taxon>Taklimakanibacter</taxon>
    </lineage>
</organism>